<name>A0ABP0U8K9_9BRYO</name>
<evidence type="ECO:0000313" key="1">
    <source>
        <dbReference type="EMBL" id="CAK9215271.1"/>
    </source>
</evidence>
<evidence type="ECO:0000313" key="2">
    <source>
        <dbReference type="Proteomes" id="UP001497512"/>
    </source>
</evidence>
<gene>
    <name evidence="1" type="ORF">CSSPTR1EN2_LOCUS12648</name>
</gene>
<sequence>MGRRRVPGLGPLLSRMQTQNSYDRIQGEEEDSETPARGSRLRNFWGLRIKKTLRLGSCKMPRRRRRWGVRVATRSLRIRLVTSPLVLLAKLRDRYVRMMIALEGRTRSNLFVSTVPIYPLHMPGRAGTHLFF</sequence>
<organism evidence="1 2">
    <name type="scientific">Sphagnum troendelagicum</name>
    <dbReference type="NCBI Taxonomy" id="128251"/>
    <lineage>
        <taxon>Eukaryota</taxon>
        <taxon>Viridiplantae</taxon>
        <taxon>Streptophyta</taxon>
        <taxon>Embryophyta</taxon>
        <taxon>Bryophyta</taxon>
        <taxon>Sphagnophytina</taxon>
        <taxon>Sphagnopsida</taxon>
        <taxon>Sphagnales</taxon>
        <taxon>Sphagnaceae</taxon>
        <taxon>Sphagnum</taxon>
    </lineage>
</organism>
<reference evidence="1" key="1">
    <citation type="submission" date="2024-02" db="EMBL/GenBank/DDBJ databases">
        <authorList>
            <consortium name="ELIXIR-Norway"/>
            <consortium name="Elixir Norway"/>
        </authorList>
    </citation>
    <scope>NUCLEOTIDE SEQUENCE</scope>
</reference>
<keyword evidence="2" id="KW-1185">Reference proteome</keyword>
<accession>A0ABP0U8K9</accession>
<dbReference type="EMBL" id="OZ019894">
    <property type="protein sequence ID" value="CAK9215271.1"/>
    <property type="molecule type" value="Genomic_DNA"/>
</dbReference>
<dbReference type="Proteomes" id="UP001497512">
    <property type="component" value="Chromosome 2"/>
</dbReference>
<protein>
    <submittedName>
        <fullName evidence="1">Uncharacterized protein</fullName>
    </submittedName>
</protein>
<proteinExistence type="predicted"/>